<gene>
    <name evidence="1" type="ORF">DPMN_156821</name>
</gene>
<keyword evidence="2" id="KW-1185">Reference proteome</keyword>
<comment type="caution">
    <text evidence="1">The sequence shown here is derived from an EMBL/GenBank/DDBJ whole genome shotgun (WGS) entry which is preliminary data.</text>
</comment>
<organism evidence="1 2">
    <name type="scientific">Dreissena polymorpha</name>
    <name type="common">Zebra mussel</name>
    <name type="synonym">Mytilus polymorpha</name>
    <dbReference type="NCBI Taxonomy" id="45954"/>
    <lineage>
        <taxon>Eukaryota</taxon>
        <taxon>Metazoa</taxon>
        <taxon>Spiralia</taxon>
        <taxon>Lophotrochozoa</taxon>
        <taxon>Mollusca</taxon>
        <taxon>Bivalvia</taxon>
        <taxon>Autobranchia</taxon>
        <taxon>Heteroconchia</taxon>
        <taxon>Euheterodonta</taxon>
        <taxon>Imparidentia</taxon>
        <taxon>Neoheterodontei</taxon>
        <taxon>Myida</taxon>
        <taxon>Dreissenoidea</taxon>
        <taxon>Dreissenidae</taxon>
        <taxon>Dreissena</taxon>
    </lineage>
</organism>
<dbReference type="Proteomes" id="UP000828390">
    <property type="component" value="Unassembled WGS sequence"/>
</dbReference>
<evidence type="ECO:0000313" key="1">
    <source>
        <dbReference type="EMBL" id="KAH3803119.1"/>
    </source>
</evidence>
<dbReference type="AlphaFoldDB" id="A0A9D4JB56"/>
<reference evidence="1" key="2">
    <citation type="submission" date="2020-11" db="EMBL/GenBank/DDBJ databases">
        <authorList>
            <person name="McCartney M.A."/>
            <person name="Auch B."/>
            <person name="Kono T."/>
            <person name="Mallez S."/>
            <person name="Becker A."/>
            <person name="Gohl D.M."/>
            <person name="Silverstein K.A.T."/>
            <person name="Koren S."/>
            <person name="Bechman K.B."/>
            <person name="Herman A."/>
            <person name="Abrahante J.E."/>
            <person name="Garbe J."/>
        </authorList>
    </citation>
    <scope>NUCLEOTIDE SEQUENCE</scope>
    <source>
        <strain evidence="1">Duluth1</strain>
        <tissue evidence="1">Whole animal</tissue>
    </source>
</reference>
<name>A0A9D4JB56_DREPO</name>
<proteinExistence type="predicted"/>
<accession>A0A9D4JB56</accession>
<protein>
    <submittedName>
        <fullName evidence="1">Uncharacterized protein</fullName>
    </submittedName>
</protein>
<evidence type="ECO:0000313" key="2">
    <source>
        <dbReference type="Proteomes" id="UP000828390"/>
    </source>
</evidence>
<reference evidence="1" key="1">
    <citation type="journal article" date="2019" name="bioRxiv">
        <title>The Genome of the Zebra Mussel, Dreissena polymorpha: A Resource for Invasive Species Research.</title>
        <authorList>
            <person name="McCartney M.A."/>
            <person name="Auch B."/>
            <person name="Kono T."/>
            <person name="Mallez S."/>
            <person name="Zhang Y."/>
            <person name="Obille A."/>
            <person name="Becker A."/>
            <person name="Abrahante J.E."/>
            <person name="Garbe J."/>
            <person name="Badalamenti J.P."/>
            <person name="Herman A."/>
            <person name="Mangelson H."/>
            <person name="Liachko I."/>
            <person name="Sullivan S."/>
            <person name="Sone E.D."/>
            <person name="Koren S."/>
            <person name="Silverstein K.A.T."/>
            <person name="Beckman K.B."/>
            <person name="Gohl D.M."/>
        </authorList>
    </citation>
    <scope>NUCLEOTIDE SEQUENCE</scope>
    <source>
        <strain evidence="1">Duluth1</strain>
        <tissue evidence="1">Whole animal</tissue>
    </source>
</reference>
<dbReference type="EMBL" id="JAIWYP010000007">
    <property type="protein sequence ID" value="KAH3803119.1"/>
    <property type="molecule type" value="Genomic_DNA"/>
</dbReference>
<sequence>MEVETVGLASMGGVWCGIMGQISSTGKGMAASLLAQSPVLRPYLPGYEALVTAIPQ</sequence>